<comment type="caution">
    <text evidence="1">The sequence shown here is derived from an EMBL/GenBank/DDBJ whole genome shotgun (WGS) entry which is preliminary data.</text>
</comment>
<gene>
    <name evidence="1" type="ORF">HNP32_000572</name>
</gene>
<dbReference type="OrthoDB" id="9805449at2"/>
<dbReference type="Gene3D" id="3.30.1660.10">
    <property type="entry name" value="Flavin-binding protein dodecin"/>
    <property type="match status" value="1"/>
</dbReference>
<name>A0A7W7IMI6_9CAUL</name>
<protein>
    <submittedName>
        <fullName evidence="1">Flavin-binding protein dodecin</fullName>
    </submittedName>
</protein>
<sequence>MSVARVTEITSSSTVSFDDAVAQGIARADKTLRHVEGAWIQDQKVVVRDGQIAEYRVNMKVTFVLAD</sequence>
<reference evidence="1 2" key="1">
    <citation type="submission" date="2020-08" db="EMBL/GenBank/DDBJ databases">
        <title>Functional genomics of gut bacteria from endangered species of beetles.</title>
        <authorList>
            <person name="Carlos-Shanley C."/>
        </authorList>
    </citation>
    <scope>NUCLEOTIDE SEQUENCE [LARGE SCALE GENOMIC DNA]</scope>
    <source>
        <strain evidence="1 2">S00123</strain>
    </source>
</reference>
<dbReference type="InterPro" id="IPR009923">
    <property type="entry name" value="Dodecin"/>
</dbReference>
<dbReference type="Pfam" id="PF07311">
    <property type="entry name" value="Dodecin"/>
    <property type="match status" value="1"/>
</dbReference>
<dbReference type="InterPro" id="IPR025543">
    <property type="entry name" value="Dodecin-like"/>
</dbReference>
<dbReference type="EMBL" id="JACHKY010000001">
    <property type="protein sequence ID" value="MBB4796858.1"/>
    <property type="molecule type" value="Genomic_DNA"/>
</dbReference>
<dbReference type="SUPFAM" id="SSF89807">
    <property type="entry name" value="Dodecin-like"/>
    <property type="match status" value="1"/>
</dbReference>
<evidence type="ECO:0000313" key="1">
    <source>
        <dbReference type="EMBL" id="MBB4796858.1"/>
    </source>
</evidence>
<dbReference type="InterPro" id="IPR036694">
    <property type="entry name" value="Dodecin-like_sf"/>
</dbReference>
<dbReference type="Proteomes" id="UP000539957">
    <property type="component" value="Unassembled WGS sequence"/>
</dbReference>
<keyword evidence="2" id="KW-1185">Reference proteome</keyword>
<proteinExistence type="predicted"/>
<dbReference type="PANTHER" id="PTHR39324:SF1">
    <property type="entry name" value="CALCIUM DODECIN"/>
    <property type="match status" value="1"/>
</dbReference>
<dbReference type="RefSeq" id="WP_114818166.1">
    <property type="nucleotide sequence ID" value="NZ_CP139996.1"/>
</dbReference>
<dbReference type="PANTHER" id="PTHR39324">
    <property type="entry name" value="CALCIUM DODECIN"/>
    <property type="match status" value="1"/>
</dbReference>
<dbReference type="AlphaFoldDB" id="A0A7W7IMI6"/>
<evidence type="ECO:0000313" key="2">
    <source>
        <dbReference type="Proteomes" id="UP000539957"/>
    </source>
</evidence>
<accession>A0A7W7IMI6</accession>
<organism evidence="1 2">
    <name type="scientific">Brevundimonas bullata</name>
    <dbReference type="NCBI Taxonomy" id="13160"/>
    <lineage>
        <taxon>Bacteria</taxon>
        <taxon>Pseudomonadati</taxon>
        <taxon>Pseudomonadota</taxon>
        <taxon>Alphaproteobacteria</taxon>
        <taxon>Caulobacterales</taxon>
        <taxon>Caulobacteraceae</taxon>
        <taxon>Brevundimonas</taxon>
    </lineage>
</organism>